<comment type="catalytic activity">
    <reaction evidence="1 18">
        <text>a 1-acyl-sn-glycero-3-phosphate + an acyl-CoA = a 1,2-diacyl-sn-glycero-3-phosphate + CoA</text>
        <dbReference type="Rhea" id="RHEA:19709"/>
        <dbReference type="ChEBI" id="CHEBI:57287"/>
        <dbReference type="ChEBI" id="CHEBI:57970"/>
        <dbReference type="ChEBI" id="CHEBI:58342"/>
        <dbReference type="ChEBI" id="CHEBI:58608"/>
        <dbReference type="EC" id="2.3.1.51"/>
    </reaction>
</comment>
<dbReference type="InterPro" id="IPR002123">
    <property type="entry name" value="Plipid/glycerol_acylTrfase"/>
</dbReference>
<organism evidence="21 22">
    <name type="scientific">Helicobacter mustelae (strain ATCC 43772 / CCUG 25715 / CIP 103759 / LMG 18044 / NCTC 12198 / R85-136P)</name>
    <name type="common">Campylobacter mustelae</name>
    <dbReference type="NCBI Taxonomy" id="679897"/>
    <lineage>
        <taxon>Bacteria</taxon>
        <taxon>Pseudomonadati</taxon>
        <taxon>Campylobacterota</taxon>
        <taxon>Epsilonproteobacteria</taxon>
        <taxon>Campylobacterales</taxon>
        <taxon>Helicobacteraceae</taxon>
        <taxon>Helicobacter</taxon>
    </lineage>
</organism>
<comment type="domain">
    <text evidence="18">The HXXXXD motif is essential for acyltransferase activity and may constitute the binding site for the phosphate moiety of the glycerol-3-phosphate.</text>
</comment>
<comment type="pathway">
    <text evidence="3">Phospholipid metabolism; CDP-diacylglycerol biosynthesis; CDP-diacylglycerol from sn-glycerol 3-phosphate: step 2/3.</text>
</comment>
<dbReference type="NCBIfam" id="TIGR00530">
    <property type="entry name" value="AGP_acyltrn"/>
    <property type="match status" value="1"/>
</dbReference>
<dbReference type="eggNOG" id="COG0204">
    <property type="taxonomic scope" value="Bacteria"/>
</dbReference>
<evidence type="ECO:0000256" key="10">
    <source>
        <dbReference type="ARBA" id="ARBA00022519"/>
    </source>
</evidence>
<keyword evidence="14 18" id="KW-0594">Phospholipid biosynthesis</keyword>
<evidence type="ECO:0000256" key="12">
    <source>
        <dbReference type="ARBA" id="ARBA00023098"/>
    </source>
</evidence>
<keyword evidence="16 18" id="KW-0012">Acyltransferase</keyword>
<keyword evidence="13 19" id="KW-0472">Membrane</keyword>
<dbReference type="Proteomes" id="UP000001522">
    <property type="component" value="Chromosome"/>
</dbReference>
<evidence type="ECO:0000256" key="3">
    <source>
        <dbReference type="ARBA" id="ARBA00004728"/>
    </source>
</evidence>
<dbReference type="GO" id="GO:0016024">
    <property type="term" value="P:CDP-diacylglycerol biosynthetic process"/>
    <property type="evidence" value="ECO:0007669"/>
    <property type="project" value="UniProtKB-UniPathway"/>
</dbReference>
<dbReference type="RefSeq" id="WP_013023272.1">
    <property type="nucleotide sequence ID" value="NC_013949.1"/>
</dbReference>
<dbReference type="HOGENOM" id="CLU_027938_6_3_7"/>
<dbReference type="PANTHER" id="PTHR10434:SF59">
    <property type="entry name" value="1-ACYL-SN-GLYCEROL-3-PHOSPHATE ACYLTRANSFERASE"/>
    <property type="match status" value="1"/>
</dbReference>
<evidence type="ECO:0000256" key="14">
    <source>
        <dbReference type="ARBA" id="ARBA00023209"/>
    </source>
</evidence>
<dbReference type="KEGG" id="hms:HMU09420"/>
<keyword evidence="12 18" id="KW-0443">Lipid metabolism</keyword>
<feature type="domain" description="Phospholipid/glycerol acyltransferase" evidence="20">
    <location>
        <begin position="62"/>
        <end position="177"/>
    </location>
</feature>
<reference evidence="21 22" key="1">
    <citation type="journal article" date="2010" name="BMC Genomics">
        <title>Comparative genomics and proteomics of Helicobacter mustelae, an ulcerogenic and carcinogenic gastric pathogen.</title>
        <authorList>
            <person name="O'Toole P.W."/>
            <person name="Snelling W.J."/>
            <person name="Canchaya C."/>
            <person name="Forde B.M."/>
            <person name="Hardie K.R."/>
            <person name="Josenhans C."/>
            <person name="Graham R.L.J."/>
            <person name="McMullan G."/>
            <person name="Parkhill J."/>
            <person name="Belda E."/>
            <person name="Bentley S.D."/>
        </authorList>
    </citation>
    <scope>NUCLEOTIDE SEQUENCE [LARGE SCALE GENOMIC DNA]</scope>
    <source>
        <strain evidence="22">ATCC 43772 / LMG 18044 / NCTC 12198 / 12198</strain>
    </source>
</reference>
<keyword evidence="15 18" id="KW-1208">Phospholipid metabolism</keyword>
<evidence type="ECO:0000256" key="18">
    <source>
        <dbReference type="RuleBase" id="RU361267"/>
    </source>
</evidence>
<accession>D3UI76</accession>
<dbReference type="UniPathway" id="UPA00557">
    <property type="reaction ID" value="UER00613"/>
</dbReference>
<name>D3UI76_HELM1</name>
<evidence type="ECO:0000313" key="21">
    <source>
        <dbReference type="EMBL" id="CBG40199.1"/>
    </source>
</evidence>
<keyword evidence="9 18" id="KW-0444">Lipid biosynthesis</keyword>
<keyword evidence="22" id="KW-1185">Reference proteome</keyword>
<dbReference type="Pfam" id="PF01553">
    <property type="entry name" value="Acyltransferase"/>
    <property type="match status" value="1"/>
</dbReference>
<evidence type="ECO:0000256" key="5">
    <source>
        <dbReference type="ARBA" id="ARBA00008655"/>
    </source>
</evidence>
<dbReference type="SMART" id="SM00563">
    <property type="entry name" value="PlsC"/>
    <property type="match status" value="1"/>
</dbReference>
<dbReference type="SUPFAM" id="SSF69593">
    <property type="entry name" value="Glycerol-3-phosphate (1)-acyltransferase"/>
    <property type="match status" value="1"/>
</dbReference>
<dbReference type="InterPro" id="IPR004552">
    <property type="entry name" value="AGP_acyltrans"/>
</dbReference>
<evidence type="ECO:0000256" key="13">
    <source>
        <dbReference type="ARBA" id="ARBA00023136"/>
    </source>
</evidence>
<evidence type="ECO:0000256" key="4">
    <source>
        <dbReference type="ARBA" id="ARBA00005189"/>
    </source>
</evidence>
<keyword evidence="19" id="KW-1133">Transmembrane helix</keyword>
<gene>
    <name evidence="21" type="primary">plsC</name>
    <name evidence="21" type="ordered locus">HMU09420</name>
</gene>
<comment type="subcellular location">
    <subcellularLocation>
        <location evidence="2">Cell inner membrane</location>
        <topology evidence="2">Peripheral membrane protein</topology>
    </subcellularLocation>
</comment>
<dbReference type="EC" id="2.3.1.51" evidence="6 18"/>
<comment type="function">
    <text evidence="17">Converts lysophosphatidic acid (LPA) into phosphatidic acid by incorporating acyl moiety at the 2 position.</text>
</comment>
<evidence type="ECO:0000313" key="22">
    <source>
        <dbReference type="Proteomes" id="UP000001522"/>
    </source>
</evidence>
<evidence type="ECO:0000256" key="15">
    <source>
        <dbReference type="ARBA" id="ARBA00023264"/>
    </source>
</evidence>
<comment type="similarity">
    <text evidence="5 18">Belongs to the 1-acyl-sn-glycerol-3-phosphate acyltransferase family.</text>
</comment>
<evidence type="ECO:0000256" key="11">
    <source>
        <dbReference type="ARBA" id="ARBA00022679"/>
    </source>
</evidence>
<evidence type="ECO:0000256" key="6">
    <source>
        <dbReference type="ARBA" id="ARBA00013211"/>
    </source>
</evidence>
<dbReference type="EMBL" id="FN555004">
    <property type="protein sequence ID" value="CBG40199.1"/>
    <property type="molecule type" value="Genomic_DNA"/>
</dbReference>
<evidence type="ECO:0000256" key="17">
    <source>
        <dbReference type="ARBA" id="ARBA00037183"/>
    </source>
</evidence>
<evidence type="ECO:0000256" key="7">
    <source>
        <dbReference type="ARBA" id="ARBA00016139"/>
    </source>
</evidence>
<comment type="pathway">
    <text evidence="4">Lipid metabolism.</text>
</comment>
<evidence type="ECO:0000256" key="9">
    <source>
        <dbReference type="ARBA" id="ARBA00022516"/>
    </source>
</evidence>
<keyword evidence="19" id="KW-0812">Transmembrane</keyword>
<evidence type="ECO:0000259" key="20">
    <source>
        <dbReference type="SMART" id="SM00563"/>
    </source>
</evidence>
<evidence type="ECO:0000256" key="19">
    <source>
        <dbReference type="SAM" id="Phobius"/>
    </source>
</evidence>
<keyword evidence="11 18" id="KW-0808">Transferase</keyword>
<keyword evidence="8" id="KW-1003">Cell membrane</keyword>
<dbReference type="GO" id="GO:0003841">
    <property type="term" value="F:1-acylglycerol-3-phosphate O-acyltransferase activity"/>
    <property type="evidence" value="ECO:0007669"/>
    <property type="project" value="UniProtKB-UniRule"/>
</dbReference>
<feature type="transmembrane region" description="Helical" evidence="19">
    <location>
        <begin position="6"/>
        <end position="27"/>
    </location>
</feature>
<proteinExistence type="inferred from homology"/>
<dbReference type="CDD" id="cd07989">
    <property type="entry name" value="LPLAT_AGPAT-like"/>
    <property type="match status" value="1"/>
</dbReference>
<dbReference type="GO" id="GO:0005886">
    <property type="term" value="C:plasma membrane"/>
    <property type="evidence" value="ECO:0007669"/>
    <property type="project" value="UniProtKB-SubCell"/>
</dbReference>
<dbReference type="PANTHER" id="PTHR10434">
    <property type="entry name" value="1-ACYL-SN-GLYCEROL-3-PHOSPHATE ACYLTRANSFERASE"/>
    <property type="match status" value="1"/>
</dbReference>
<dbReference type="STRING" id="679897.HMU09420"/>
<evidence type="ECO:0000256" key="1">
    <source>
        <dbReference type="ARBA" id="ARBA00001141"/>
    </source>
</evidence>
<sequence length="238" mass="27599">MRKLKAIYATFVMGIGLAIIMFFIFLTKHKNNALKARRACKIWFPLCGFELERIGEFDRSATLIIMNHQSLTDIMCLEAYHPQNICWVAKKQLGEIPFYGYALRGPEMILIDREDKKGLAFLLKSVKEKLSQNRPIAIFPEGTRSKGLEDFLPFKPGAKILAEKFQLKIQPILFVHTKKLYNTSPLETQTSRARVVCLEAFEPDYQNHANWYEELKSQMHATYLEHYHQMNAAMHTKA</sequence>
<evidence type="ECO:0000256" key="8">
    <source>
        <dbReference type="ARBA" id="ARBA00022475"/>
    </source>
</evidence>
<evidence type="ECO:0000256" key="16">
    <source>
        <dbReference type="ARBA" id="ARBA00023315"/>
    </source>
</evidence>
<dbReference type="AlphaFoldDB" id="D3UI76"/>
<dbReference type="GO" id="GO:0006654">
    <property type="term" value="P:phosphatidic acid biosynthetic process"/>
    <property type="evidence" value="ECO:0007669"/>
    <property type="project" value="TreeGrafter"/>
</dbReference>
<protein>
    <recommendedName>
        <fullName evidence="7 18">1-acyl-sn-glycerol-3-phosphate acyltransferase</fullName>
        <ecNumber evidence="6 18">2.3.1.51</ecNumber>
    </recommendedName>
</protein>
<keyword evidence="10" id="KW-0997">Cell inner membrane</keyword>
<evidence type="ECO:0000256" key="2">
    <source>
        <dbReference type="ARBA" id="ARBA00004417"/>
    </source>
</evidence>